<dbReference type="PANTHER" id="PTHR42933:SF3">
    <property type="entry name" value="TYPE I RESTRICTION ENZYME MJAVIII METHYLASE SUBUNIT"/>
    <property type="match status" value="1"/>
</dbReference>
<dbReference type="InterPro" id="IPR051537">
    <property type="entry name" value="DNA_Adenine_Mtase"/>
</dbReference>
<accession>A0ABU5JN39</accession>
<evidence type="ECO:0000259" key="7">
    <source>
        <dbReference type="Pfam" id="PF02384"/>
    </source>
</evidence>
<keyword evidence="3" id="KW-0808">Transferase</keyword>
<dbReference type="GO" id="GO:0032259">
    <property type="term" value="P:methylation"/>
    <property type="evidence" value="ECO:0007669"/>
    <property type="project" value="UniProtKB-KW"/>
</dbReference>
<evidence type="ECO:0000313" key="8">
    <source>
        <dbReference type="EMBL" id="MDZ5494050.1"/>
    </source>
</evidence>
<dbReference type="PRINTS" id="PR00507">
    <property type="entry name" value="N12N6MTFRASE"/>
</dbReference>
<keyword evidence="5" id="KW-0680">Restriction system</keyword>
<comment type="caution">
    <text evidence="8">The sequence shown here is derived from an EMBL/GenBank/DDBJ whole genome shotgun (WGS) entry which is preliminary data.</text>
</comment>
<feature type="domain" description="DNA methylase adenine-specific" evidence="7">
    <location>
        <begin position="126"/>
        <end position="434"/>
    </location>
</feature>
<evidence type="ECO:0000256" key="1">
    <source>
        <dbReference type="ARBA" id="ARBA00011900"/>
    </source>
</evidence>
<keyword evidence="4" id="KW-0949">S-adenosyl-L-methionine</keyword>
<reference evidence="8 9" key="1">
    <citation type="submission" date="2023-12" db="EMBL/GenBank/DDBJ databases">
        <title>Micromonospora sp. nov., isolated from Atacama Desert.</title>
        <authorList>
            <person name="Carro L."/>
            <person name="Golinska P."/>
            <person name="Klenk H.-P."/>
            <person name="Goodfellow M."/>
        </authorList>
    </citation>
    <scope>NUCLEOTIDE SEQUENCE [LARGE SCALE GENOMIC DNA]</scope>
    <source>
        <strain evidence="8 9">4G53</strain>
    </source>
</reference>
<comment type="catalytic activity">
    <reaction evidence="6">
        <text>a 2'-deoxyadenosine in DNA + S-adenosyl-L-methionine = an N(6)-methyl-2'-deoxyadenosine in DNA + S-adenosyl-L-homocysteine + H(+)</text>
        <dbReference type="Rhea" id="RHEA:15197"/>
        <dbReference type="Rhea" id="RHEA-COMP:12418"/>
        <dbReference type="Rhea" id="RHEA-COMP:12419"/>
        <dbReference type="ChEBI" id="CHEBI:15378"/>
        <dbReference type="ChEBI" id="CHEBI:57856"/>
        <dbReference type="ChEBI" id="CHEBI:59789"/>
        <dbReference type="ChEBI" id="CHEBI:90615"/>
        <dbReference type="ChEBI" id="CHEBI:90616"/>
        <dbReference type="EC" id="2.1.1.72"/>
    </reaction>
</comment>
<evidence type="ECO:0000256" key="5">
    <source>
        <dbReference type="ARBA" id="ARBA00022747"/>
    </source>
</evidence>
<evidence type="ECO:0000256" key="4">
    <source>
        <dbReference type="ARBA" id="ARBA00022691"/>
    </source>
</evidence>
<dbReference type="PANTHER" id="PTHR42933">
    <property type="entry name" value="SLR6095 PROTEIN"/>
    <property type="match status" value="1"/>
</dbReference>
<evidence type="ECO:0000256" key="2">
    <source>
        <dbReference type="ARBA" id="ARBA00022603"/>
    </source>
</evidence>
<name>A0ABU5JN39_9ACTN</name>
<dbReference type="InterPro" id="IPR029063">
    <property type="entry name" value="SAM-dependent_MTases_sf"/>
</dbReference>
<keyword evidence="2 8" id="KW-0489">Methyltransferase</keyword>
<evidence type="ECO:0000256" key="3">
    <source>
        <dbReference type="ARBA" id="ARBA00022679"/>
    </source>
</evidence>
<gene>
    <name evidence="8" type="ORF">U2F25_32140</name>
</gene>
<keyword evidence="9" id="KW-1185">Reference proteome</keyword>
<evidence type="ECO:0000313" key="9">
    <source>
        <dbReference type="Proteomes" id="UP001290101"/>
    </source>
</evidence>
<dbReference type="Proteomes" id="UP001290101">
    <property type="component" value="Unassembled WGS sequence"/>
</dbReference>
<dbReference type="Gene3D" id="3.40.50.150">
    <property type="entry name" value="Vaccinia Virus protein VP39"/>
    <property type="match status" value="1"/>
</dbReference>
<protein>
    <recommendedName>
        <fullName evidence="1">site-specific DNA-methyltransferase (adenine-specific)</fullName>
        <ecNumber evidence="1">2.1.1.72</ecNumber>
    </recommendedName>
</protein>
<dbReference type="EMBL" id="JAXOTQ010000060">
    <property type="protein sequence ID" value="MDZ5494050.1"/>
    <property type="molecule type" value="Genomic_DNA"/>
</dbReference>
<dbReference type="RefSeq" id="WP_322443571.1">
    <property type="nucleotide sequence ID" value="NZ_JAXOTQ010000060.1"/>
</dbReference>
<organism evidence="8 9">
    <name type="scientific">Micromonospora sicca</name>
    <dbReference type="NCBI Taxonomy" id="2202420"/>
    <lineage>
        <taxon>Bacteria</taxon>
        <taxon>Bacillati</taxon>
        <taxon>Actinomycetota</taxon>
        <taxon>Actinomycetes</taxon>
        <taxon>Micromonosporales</taxon>
        <taxon>Micromonosporaceae</taxon>
        <taxon>Micromonospora</taxon>
    </lineage>
</organism>
<dbReference type="GO" id="GO:0008168">
    <property type="term" value="F:methyltransferase activity"/>
    <property type="evidence" value="ECO:0007669"/>
    <property type="project" value="UniProtKB-KW"/>
</dbReference>
<sequence length="670" mass="73448">MPIVTAEKLFNALQGAAKLRGQAQPSEQLGVISLTLVLKWAYENSKALTIPEQAQWPSITATADKDPRRALEVAQQALQHNNVKALGEILEILDVSRRLNSRDLEHLVHYFDEKVQLHPDLLEFPDAAGEAYDQFLSWSAEQAGKMGGEFHTPRSVGDLLVRLTSPSRGQSVYDPFAGSAGMLLRARQYVSERDGIDATLDLFGQEINRSTYALARLNLLLHGYGDASLTLGNTLTDPRHVSCGKLLHFDRVLTNPPMAMEFVDAAVQHQERMKYGITKGRGKADLMNLQHVVAVLKPTGVGAMIAPHGALFRGGVEGGIRRGIIEDGHLAAVIGIGANVFYGTAVPACVIVVRGTEAPRRGPRDEVLFINAEREVATGRTQNVLKPQHIERIVRTYESWSTIPGFSRPVSISEIADNGFNLNIGRYVEALSSEEPQLDVRAAIAGGVPRAEVESKASRFRAFGIDAFQLFQAGRPGYLTFLAEGYRETAVRIQHMAAGREREFKVASQKAWKDAAAELIDLAGSGRVLMSRDRLMALLCAPLTPLGLVDTDALAGAFASWWEEYHNDLRSLDHYGLLGLRARRESADNSPSALERKSDDDLVMGLGEGLLLQIDQLVAAARHELTKSFLGWGDRYALSLADLEKRREDASACLQLRLREMGLTDSGYGS</sequence>
<dbReference type="Pfam" id="PF02384">
    <property type="entry name" value="N6_Mtase"/>
    <property type="match status" value="1"/>
</dbReference>
<dbReference type="InterPro" id="IPR003356">
    <property type="entry name" value="DNA_methylase_A-5"/>
</dbReference>
<dbReference type="EC" id="2.1.1.72" evidence="1"/>
<dbReference type="SUPFAM" id="SSF53335">
    <property type="entry name" value="S-adenosyl-L-methionine-dependent methyltransferases"/>
    <property type="match status" value="1"/>
</dbReference>
<evidence type="ECO:0000256" key="6">
    <source>
        <dbReference type="ARBA" id="ARBA00047942"/>
    </source>
</evidence>
<proteinExistence type="predicted"/>